<dbReference type="GO" id="GO:0046872">
    <property type="term" value="F:metal ion binding"/>
    <property type="evidence" value="ECO:0007669"/>
    <property type="project" value="UniProtKB-KW"/>
</dbReference>
<keyword evidence="4" id="KW-0808">Transferase</keyword>
<evidence type="ECO:0000256" key="3">
    <source>
        <dbReference type="ARBA" id="ARBA00022676"/>
    </source>
</evidence>
<dbReference type="GO" id="GO:0005789">
    <property type="term" value="C:endoplasmic reticulum membrane"/>
    <property type="evidence" value="ECO:0007669"/>
    <property type="project" value="UniProtKB-SubCell"/>
</dbReference>
<dbReference type="EMBL" id="UOYP01000418">
    <property type="protein sequence ID" value="VAY89003.1"/>
    <property type="molecule type" value="Genomic_DNA"/>
</dbReference>
<keyword evidence="5" id="KW-0812">Transmembrane</keyword>
<dbReference type="GO" id="GO:0050650">
    <property type="term" value="P:chondroitin sulfate proteoglycan biosynthetic process"/>
    <property type="evidence" value="ECO:0007669"/>
    <property type="project" value="TreeGrafter"/>
</dbReference>
<evidence type="ECO:0000256" key="1">
    <source>
        <dbReference type="ARBA" id="ARBA00004323"/>
    </source>
</evidence>
<organism evidence="15">
    <name type="scientific">mine drainage metagenome</name>
    <dbReference type="NCBI Taxonomy" id="410659"/>
    <lineage>
        <taxon>unclassified sequences</taxon>
        <taxon>metagenomes</taxon>
        <taxon>ecological metagenomes</taxon>
    </lineage>
</organism>
<dbReference type="AlphaFoldDB" id="A0A3P3ZQ06"/>
<evidence type="ECO:0000256" key="8">
    <source>
        <dbReference type="ARBA" id="ARBA00022968"/>
    </source>
</evidence>
<evidence type="ECO:0000256" key="12">
    <source>
        <dbReference type="ARBA" id="ARBA00023157"/>
    </source>
</evidence>
<sequence>MFFRRFLTKYFPRKTGLAFYKGWQWWSLSHGAIDYILDYANNHPEVVRFFKYTLIPDETFIQTVLANSSFLDKITVLKNSDISGNHFVTWEEGKPQVLTLDHASQLRESTACFARKFEEHKSAAVLNWIDENLR</sequence>
<evidence type="ECO:0000256" key="10">
    <source>
        <dbReference type="ARBA" id="ARBA00023034"/>
    </source>
</evidence>
<keyword evidence="7" id="KW-0256">Endoplasmic reticulum</keyword>
<reference evidence="15" key="1">
    <citation type="submission" date="2018-10" db="EMBL/GenBank/DDBJ databases">
        <authorList>
            <person name="Plewniak F."/>
        </authorList>
    </citation>
    <scope>NUCLEOTIDE SEQUENCE</scope>
</reference>
<evidence type="ECO:0000256" key="9">
    <source>
        <dbReference type="ARBA" id="ARBA00022989"/>
    </source>
</evidence>
<evidence type="ECO:0000256" key="4">
    <source>
        <dbReference type="ARBA" id="ARBA00022679"/>
    </source>
</evidence>
<keyword evidence="3" id="KW-0328">Glycosyltransferase</keyword>
<evidence type="ECO:0000256" key="6">
    <source>
        <dbReference type="ARBA" id="ARBA00022723"/>
    </source>
</evidence>
<name>A0A3P3ZQ06_9ZZZZ</name>
<dbReference type="InterPro" id="IPR003406">
    <property type="entry name" value="Glyco_trans_14"/>
</dbReference>
<accession>A0A3P3ZQ06</accession>
<proteinExistence type="predicted"/>
<keyword evidence="12" id="KW-1015">Disulfide bond</keyword>
<dbReference type="PANTHER" id="PTHR46025">
    <property type="entry name" value="XYLOSYLTRANSFERASE OXT"/>
    <property type="match status" value="1"/>
</dbReference>
<evidence type="ECO:0000256" key="5">
    <source>
        <dbReference type="ARBA" id="ARBA00022692"/>
    </source>
</evidence>
<keyword evidence="6" id="KW-0479">Metal-binding</keyword>
<comment type="subcellular location">
    <subcellularLocation>
        <location evidence="2">Endoplasmic reticulum membrane</location>
        <topology evidence="2">Single-pass type II membrane protein</topology>
    </subcellularLocation>
    <subcellularLocation>
        <location evidence="1">Golgi apparatus membrane</location>
        <topology evidence="1">Single-pass type II membrane protein</topology>
    </subcellularLocation>
</comment>
<gene>
    <name evidence="15" type="ORF">CARN8_4750002</name>
</gene>
<dbReference type="InterPro" id="IPR043538">
    <property type="entry name" value="XYLT"/>
</dbReference>
<evidence type="ECO:0000256" key="13">
    <source>
        <dbReference type="ARBA" id="ARBA00023180"/>
    </source>
</evidence>
<keyword evidence="10" id="KW-0333">Golgi apparatus</keyword>
<keyword evidence="9" id="KW-1133">Transmembrane helix</keyword>
<dbReference type="GO" id="GO:0030158">
    <property type="term" value="F:protein xylosyltransferase activity"/>
    <property type="evidence" value="ECO:0007669"/>
    <property type="project" value="InterPro"/>
</dbReference>
<dbReference type="Pfam" id="PF02485">
    <property type="entry name" value="Branch"/>
    <property type="match status" value="1"/>
</dbReference>
<keyword evidence="13" id="KW-0325">Glycoprotein</keyword>
<dbReference type="GO" id="GO:0015012">
    <property type="term" value="P:heparan sulfate proteoglycan biosynthetic process"/>
    <property type="evidence" value="ECO:0007669"/>
    <property type="project" value="TreeGrafter"/>
</dbReference>
<keyword evidence="8" id="KW-0735">Signal-anchor</keyword>
<evidence type="ECO:0000256" key="14">
    <source>
        <dbReference type="ARBA" id="ARBA00042865"/>
    </source>
</evidence>
<protein>
    <recommendedName>
        <fullName evidence="14">Peptide O-xylosyltransferase</fullName>
    </recommendedName>
</protein>
<evidence type="ECO:0000256" key="7">
    <source>
        <dbReference type="ARBA" id="ARBA00022824"/>
    </source>
</evidence>
<dbReference type="GO" id="GO:0000139">
    <property type="term" value="C:Golgi membrane"/>
    <property type="evidence" value="ECO:0007669"/>
    <property type="project" value="UniProtKB-SubCell"/>
</dbReference>
<evidence type="ECO:0000313" key="15">
    <source>
        <dbReference type="EMBL" id="VAY89003.1"/>
    </source>
</evidence>
<evidence type="ECO:0000256" key="11">
    <source>
        <dbReference type="ARBA" id="ARBA00023136"/>
    </source>
</evidence>
<evidence type="ECO:0000256" key="2">
    <source>
        <dbReference type="ARBA" id="ARBA00004648"/>
    </source>
</evidence>
<keyword evidence="11" id="KW-0472">Membrane</keyword>
<dbReference type="PANTHER" id="PTHR46025:SF3">
    <property type="entry name" value="XYLOSYLTRANSFERASE OXT"/>
    <property type="match status" value="1"/>
</dbReference>